<dbReference type="CDD" id="cd18787">
    <property type="entry name" value="SF2_C_DEAD"/>
    <property type="match status" value="1"/>
</dbReference>
<proteinExistence type="predicted"/>
<dbReference type="PROSITE" id="PS51194">
    <property type="entry name" value="HELICASE_CTER"/>
    <property type="match status" value="1"/>
</dbReference>
<dbReference type="PROSITE" id="PS51192">
    <property type="entry name" value="HELICASE_ATP_BIND_1"/>
    <property type="match status" value="1"/>
</dbReference>
<dbReference type="InterPro" id="IPR001650">
    <property type="entry name" value="Helicase_C-like"/>
</dbReference>
<evidence type="ECO:0000256" key="1">
    <source>
        <dbReference type="ARBA" id="ARBA00022741"/>
    </source>
</evidence>
<keyword evidence="4" id="KW-0067">ATP-binding</keyword>
<dbReference type="InterPro" id="IPR014001">
    <property type="entry name" value="Helicase_ATP-bd"/>
</dbReference>
<dbReference type="PANTHER" id="PTHR47963">
    <property type="entry name" value="DEAD-BOX ATP-DEPENDENT RNA HELICASE 47, MITOCHONDRIAL"/>
    <property type="match status" value="1"/>
</dbReference>
<dbReference type="InterPro" id="IPR044742">
    <property type="entry name" value="DEAD/DEAH_RhlB"/>
</dbReference>
<dbReference type="EMBL" id="JXLP01000019">
    <property type="protein sequence ID" value="KIL76918.1"/>
    <property type="molecule type" value="Genomic_DNA"/>
</dbReference>
<dbReference type="Proteomes" id="UP000031982">
    <property type="component" value="Unassembled WGS sequence"/>
</dbReference>
<keyword evidence="3 7" id="KW-0347">Helicase</keyword>
<dbReference type="CDD" id="cd00268">
    <property type="entry name" value="DEADc"/>
    <property type="match status" value="1"/>
</dbReference>
<dbReference type="SMART" id="SM00487">
    <property type="entry name" value="DEXDc"/>
    <property type="match status" value="1"/>
</dbReference>
<dbReference type="Pfam" id="PF00271">
    <property type="entry name" value="Helicase_C"/>
    <property type="match status" value="1"/>
</dbReference>
<evidence type="ECO:0000259" key="5">
    <source>
        <dbReference type="PROSITE" id="PS51192"/>
    </source>
</evidence>
<keyword evidence="1" id="KW-0547">Nucleotide-binding</keyword>
<keyword evidence="2" id="KW-0378">Hydrolase</keyword>
<reference evidence="7 8" key="1">
    <citation type="submission" date="2015-01" db="EMBL/GenBank/DDBJ databases">
        <title>Genome Assembly of Bacillus badius MTCC 1458.</title>
        <authorList>
            <person name="Verma A."/>
            <person name="Khatri I."/>
            <person name="Mual P."/>
            <person name="Subramanian S."/>
            <person name="Krishnamurthi S."/>
        </authorList>
    </citation>
    <scope>NUCLEOTIDE SEQUENCE [LARGE SCALE GENOMIC DNA]</scope>
    <source>
        <strain evidence="7 8">MTCC 1458</strain>
    </source>
</reference>
<name>A0ABR5AQ93_BACBA</name>
<dbReference type="InterPro" id="IPR050547">
    <property type="entry name" value="DEAD_box_RNA_helicases"/>
</dbReference>
<dbReference type="PANTHER" id="PTHR47963:SF7">
    <property type="entry name" value="ATP-DEPENDENT RNA HELICASE YFML-RELATED"/>
    <property type="match status" value="1"/>
</dbReference>
<dbReference type="InterPro" id="IPR027417">
    <property type="entry name" value="P-loop_NTPase"/>
</dbReference>
<evidence type="ECO:0000256" key="3">
    <source>
        <dbReference type="ARBA" id="ARBA00022806"/>
    </source>
</evidence>
<gene>
    <name evidence="7" type="ORF">SD77_1878</name>
</gene>
<dbReference type="RefSeq" id="WP_041114355.1">
    <property type="nucleotide sequence ID" value="NZ_JARTHD010000039.1"/>
</dbReference>
<dbReference type="Pfam" id="PF00270">
    <property type="entry name" value="DEAD"/>
    <property type="match status" value="1"/>
</dbReference>
<protein>
    <submittedName>
        <fullName evidence="7">ATP-dependent RNA helicase YfmL</fullName>
    </submittedName>
</protein>
<feature type="domain" description="Helicase ATP-binding" evidence="5">
    <location>
        <begin position="35"/>
        <end position="203"/>
    </location>
</feature>
<evidence type="ECO:0000259" key="6">
    <source>
        <dbReference type="PROSITE" id="PS51194"/>
    </source>
</evidence>
<dbReference type="SUPFAM" id="SSF52540">
    <property type="entry name" value="P-loop containing nucleoside triphosphate hydrolases"/>
    <property type="match status" value="1"/>
</dbReference>
<dbReference type="GO" id="GO:0004386">
    <property type="term" value="F:helicase activity"/>
    <property type="evidence" value="ECO:0007669"/>
    <property type="project" value="UniProtKB-KW"/>
</dbReference>
<dbReference type="Gene3D" id="3.40.50.300">
    <property type="entry name" value="P-loop containing nucleotide triphosphate hydrolases"/>
    <property type="match status" value="2"/>
</dbReference>
<feature type="domain" description="Helicase C-terminal" evidence="6">
    <location>
        <begin position="214"/>
        <end position="380"/>
    </location>
</feature>
<evidence type="ECO:0000256" key="4">
    <source>
        <dbReference type="ARBA" id="ARBA00022840"/>
    </source>
</evidence>
<accession>A0ABR5AQ93</accession>
<sequence length="384" mass="42723">MTTKFSVLHTMKPSLQEAWEKAGFQSPTPIQEKAVPILLEGKDLIAESPTGTGKTLAYLLPLLEKVDPAKKAVQAVILASSRELVMQISEEVRQWGGGITSAAFIGGANLKRQLEKLKKQPQVVAGTPGKIQELIQMKKLKMHEVKLIILDEGDQLLVSEHLKGLEAIIKSTMRDRQLAVFSATMPDQTAALAREWMKEPAVIKVSKEDLPESQVEHFYFVCDGREKNVMVERIMRGFTPERMLAFVKDIGEVNVFSEKLNYKGFANGILHSELSKQERANALKKFRTGAFPLLFATDIAARGLDIKGLGHVLQFDLPKDATQYTHRAGRTGRSGQAGTVITLVTPREERDLKRIARALGIKLEKKEFFKGQPVDAKETGKKKN</sequence>
<dbReference type="InterPro" id="IPR011545">
    <property type="entry name" value="DEAD/DEAH_box_helicase_dom"/>
</dbReference>
<evidence type="ECO:0000313" key="7">
    <source>
        <dbReference type="EMBL" id="KIL76918.1"/>
    </source>
</evidence>
<comment type="caution">
    <text evidence="7">The sequence shown here is derived from an EMBL/GenBank/DDBJ whole genome shotgun (WGS) entry which is preliminary data.</text>
</comment>
<keyword evidence="8" id="KW-1185">Reference proteome</keyword>
<evidence type="ECO:0000256" key="2">
    <source>
        <dbReference type="ARBA" id="ARBA00022801"/>
    </source>
</evidence>
<organism evidence="7 8">
    <name type="scientific">Bacillus badius</name>
    <dbReference type="NCBI Taxonomy" id="1455"/>
    <lineage>
        <taxon>Bacteria</taxon>
        <taxon>Bacillati</taxon>
        <taxon>Bacillota</taxon>
        <taxon>Bacilli</taxon>
        <taxon>Bacillales</taxon>
        <taxon>Bacillaceae</taxon>
        <taxon>Pseudobacillus</taxon>
    </lineage>
</organism>
<dbReference type="SMART" id="SM00490">
    <property type="entry name" value="HELICc"/>
    <property type="match status" value="1"/>
</dbReference>
<evidence type="ECO:0000313" key="8">
    <source>
        <dbReference type="Proteomes" id="UP000031982"/>
    </source>
</evidence>